<sequence>MVVAPKRVDFAVAPINIMMVIDDQMVAQALNLCRTIIAHNPRERIHFYVVCEQVSRHYQAVLQWRFEDDPWVTMHLLTPNVALPPNVATSDRIPKAAYYRVLVDQLLAGQPVQRVLYLDVDMVNTGRLRSLYATDLGTKLIGAVADGGDLGRFAKMNLAHVPHERYFNSGMLLIDVARWRAEHVAQQVLAYAQANVMLCRYHDQDALNAILHDQWQPLHPRYNAQTNIMLGATQRFSKKVLQSVRQHPVLVHFCGHQKPWKNGFPHQFLEKLYYNAALGS</sequence>
<dbReference type="Proteomes" id="UP001597252">
    <property type="component" value="Unassembled WGS sequence"/>
</dbReference>
<dbReference type="RefSeq" id="WP_164508566.1">
    <property type="nucleotide sequence ID" value="NZ_JBHTON010000046.1"/>
</dbReference>
<evidence type="ECO:0000256" key="3">
    <source>
        <dbReference type="ARBA" id="ARBA00022723"/>
    </source>
</evidence>
<evidence type="ECO:0000313" key="4">
    <source>
        <dbReference type="EMBL" id="MFD1485897.1"/>
    </source>
</evidence>
<keyword evidence="3" id="KW-0479">Metal-binding</keyword>
<dbReference type="InterPro" id="IPR002495">
    <property type="entry name" value="Glyco_trans_8"/>
</dbReference>
<dbReference type="SUPFAM" id="SSF53448">
    <property type="entry name" value="Nucleotide-diphospho-sugar transferases"/>
    <property type="match status" value="1"/>
</dbReference>
<accession>A0ABW4E7S2</accession>
<evidence type="ECO:0000256" key="1">
    <source>
        <dbReference type="ARBA" id="ARBA00022676"/>
    </source>
</evidence>
<organism evidence="4 5">
    <name type="scientific">Lacticaseibacillus baoqingensis</name>
    <dbReference type="NCBI Taxonomy" id="2486013"/>
    <lineage>
        <taxon>Bacteria</taxon>
        <taxon>Bacillati</taxon>
        <taxon>Bacillota</taxon>
        <taxon>Bacilli</taxon>
        <taxon>Lactobacillales</taxon>
        <taxon>Lactobacillaceae</taxon>
        <taxon>Lacticaseibacillus</taxon>
    </lineage>
</organism>
<name>A0ABW4E7S2_9LACO</name>
<dbReference type="CDD" id="cd04194">
    <property type="entry name" value="GT8_A4GalT_like"/>
    <property type="match status" value="1"/>
</dbReference>
<keyword evidence="2" id="KW-0808">Transferase</keyword>
<dbReference type="PANTHER" id="PTHR13778:SF47">
    <property type="entry name" value="LIPOPOLYSACCHARIDE 1,3-GALACTOSYLTRANSFERASE"/>
    <property type="match status" value="1"/>
</dbReference>
<gene>
    <name evidence="4" type="ORF">ACFQ5J_11730</name>
</gene>
<evidence type="ECO:0000313" key="5">
    <source>
        <dbReference type="Proteomes" id="UP001597252"/>
    </source>
</evidence>
<keyword evidence="1" id="KW-0328">Glycosyltransferase</keyword>
<dbReference type="Pfam" id="PF01501">
    <property type="entry name" value="Glyco_transf_8"/>
    <property type="match status" value="1"/>
</dbReference>
<dbReference type="Gene3D" id="3.90.550.10">
    <property type="entry name" value="Spore Coat Polysaccharide Biosynthesis Protein SpsA, Chain A"/>
    <property type="match status" value="1"/>
</dbReference>
<dbReference type="EMBL" id="JBHTON010000046">
    <property type="protein sequence ID" value="MFD1485897.1"/>
    <property type="molecule type" value="Genomic_DNA"/>
</dbReference>
<evidence type="ECO:0000256" key="2">
    <source>
        <dbReference type="ARBA" id="ARBA00022679"/>
    </source>
</evidence>
<keyword evidence="5" id="KW-1185">Reference proteome</keyword>
<comment type="caution">
    <text evidence="4">The sequence shown here is derived from an EMBL/GenBank/DDBJ whole genome shotgun (WGS) entry which is preliminary data.</text>
</comment>
<dbReference type="PANTHER" id="PTHR13778">
    <property type="entry name" value="GLYCOSYLTRANSFERASE 8 DOMAIN-CONTAINING PROTEIN"/>
    <property type="match status" value="1"/>
</dbReference>
<dbReference type="InterPro" id="IPR050748">
    <property type="entry name" value="Glycosyltrans_8_dom-fam"/>
</dbReference>
<protein>
    <submittedName>
        <fullName evidence="4">Glycosyltransferase family 8 protein</fullName>
    </submittedName>
</protein>
<reference evidence="5" key="1">
    <citation type="journal article" date="2019" name="Int. J. Syst. Evol. Microbiol.">
        <title>The Global Catalogue of Microorganisms (GCM) 10K type strain sequencing project: providing services to taxonomists for standard genome sequencing and annotation.</title>
        <authorList>
            <consortium name="The Broad Institute Genomics Platform"/>
            <consortium name="The Broad Institute Genome Sequencing Center for Infectious Disease"/>
            <person name="Wu L."/>
            <person name="Ma J."/>
        </authorList>
    </citation>
    <scope>NUCLEOTIDE SEQUENCE [LARGE SCALE GENOMIC DNA]</scope>
    <source>
        <strain evidence="5">CCM 8903</strain>
    </source>
</reference>
<dbReference type="InterPro" id="IPR029044">
    <property type="entry name" value="Nucleotide-diphossugar_trans"/>
</dbReference>
<proteinExistence type="predicted"/>